<gene>
    <name evidence="2" type="ORF">GCM10009798_35740</name>
</gene>
<dbReference type="EMBL" id="BAAAPB010000004">
    <property type="protein sequence ID" value="GAA1971651.1"/>
    <property type="molecule type" value="Genomic_DNA"/>
</dbReference>
<dbReference type="Gene3D" id="1.20.120.450">
    <property type="entry name" value="dinb family like domain"/>
    <property type="match status" value="1"/>
</dbReference>
<dbReference type="InterPro" id="IPR007061">
    <property type="entry name" value="MST-like"/>
</dbReference>
<evidence type="ECO:0000313" key="2">
    <source>
        <dbReference type="EMBL" id="GAA1971651.1"/>
    </source>
</evidence>
<dbReference type="Proteomes" id="UP001500571">
    <property type="component" value="Unassembled WGS sequence"/>
</dbReference>
<accession>A0ABN2RMK6</accession>
<name>A0ABN2RMK6_9ACTN</name>
<reference evidence="2 3" key="1">
    <citation type="journal article" date="2019" name="Int. J. Syst. Evol. Microbiol.">
        <title>The Global Catalogue of Microorganisms (GCM) 10K type strain sequencing project: providing services to taxonomists for standard genome sequencing and annotation.</title>
        <authorList>
            <consortium name="The Broad Institute Genomics Platform"/>
            <consortium name="The Broad Institute Genome Sequencing Center for Infectious Disease"/>
            <person name="Wu L."/>
            <person name="Ma J."/>
        </authorList>
    </citation>
    <scope>NUCLEOTIDE SEQUENCE [LARGE SCALE GENOMIC DNA]</scope>
    <source>
        <strain evidence="2 3">JCM 15309</strain>
    </source>
</reference>
<proteinExistence type="predicted"/>
<sequence>MSTSPTGYAGNWLPSDQDPRFDSKPVGELATYRDYLRNYRLTLELKCADLTPEQLATRSVPPSNLSLLGLVRHMAHVEHTWFQRALQANLDEQRPYTDPGDPDIEFTGAVGTQECVDEAFEEWKRQIARAEDWLHEQSDESMATSLVYNSGGDTTTVRDILVHMVEEYARHCGHADLIRECIDGRIGQ</sequence>
<evidence type="ECO:0000313" key="3">
    <source>
        <dbReference type="Proteomes" id="UP001500571"/>
    </source>
</evidence>
<organism evidence="2 3">
    <name type="scientific">Nocardioides panacihumi</name>
    <dbReference type="NCBI Taxonomy" id="400774"/>
    <lineage>
        <taxon>Bacteria</taxon>
        <taxon>Bacillati</taxon>
        <taxon>Actinomycetota</taxon>
        <taxon>Actinomycetes</taxon>
        <taxon>Propionibacteriales</taxon>
        <taxon>Nocardioidaceae</taxon>
        <taxon>Nocardioides</taxon>
    </lineage>
</organism>
<protein>
    <submittedName>
        <fullName evidence="2">DinB family protein</fullName>
    </submittedName>
</protein>
<keyword evidence="3" id="KW-1185">Reference proteome</keyword>
<feature type="region of interest" description="Disordered" evidence="1">
    <location>
        <begin position="1"/>
        <end position="20"/>
    </location>
</feature>
<evidence type="ECO:0000256" key="1">
    <source>
        <dbReference type="SAM" id="MobiDB-lite"/>
    </source>
</evidence>
<dbReference type="InterPro" id="IPR034660">
    <property type="entry name" value="DinB/YfiT-like"/>
</dbReference>
<dbReference type="RefSeq" id="WP_344047174.1">
    <property type="nucleotide sequence ID" value="NZ_BAAAPB010000004.1"/>
</dbReference>
<dbReference type="SUPFAM" id="SSF109854">
    <property type="entry name" value="DinB/YfiT-like putative metalloenzymes"/>
    <property type="match status" value="1"/>
</dbReference>
<dbReference type="Pfam" id="PF04978">
    <property type="entry name" value="MST"/>
    <property type="match status" value="1"/>
</dbReference>
<comment type="caution">
    <text evidence="2">The sequence shown here is derived from an EMBL/GenBank/DDBJ whole genome shotgun (WGS) entry which is preliminary data.</text>
</comment>